<evidence type="ECO:0000256" key="1">
    <source>
        <dbReference type="SAM" id="MobiDB-lite"/>
    </source>
</evidence>
<feature type="domain" description="Glycosyl transferase CAP10" evidence="2">
    <location>
        <begin position="206"/>
        <end position="456"/>
    </location>
</feature>
<dbReference type="PANTHER" id="PTHR12203:SF99">
    <property type="entry name" value="OS04G0534100 PROTEIN"/>
    <property type="match status" value="1"/>
</dbReference>
<evidence type="ECO:0000313" key="3">
    <source>
        <dbReference type="EMBL" id="JAT45235.1"/>
    </source>
</evidence>
<dbReference type="Pfam" id="PF05686">
    <property type="entry name" value="Glyco_transf_90"/>
    <property type="match status" value="1"/>
</dbReference>
<protein>
    <submittedName>
        <fullName evidence="3">O-glucosyltransferase rumi</fullName>
    </submittedName>
</protein>
<dbReference type="PANTHER" id="PTHR12203">
    <property type="entry name" value="KDEL LYS-ASP-GLU-LEU CONTAINING - RELATED"/>
    <property type="match status" value="1"/>
</dbReference>
<sequence>MQLRNLTFGLGLYRHLSETISRRFTRRSSGAGDSGSSTSLAAATAPLSSGPRLLILIFLLLVGAFVSSRWINSSMIIASSTTGTPGLSPSNSQAKGPPWPPLACPAANQSAHITCPSQTPPPSYRTSSEPSASCPAFFRWIHEDLRPWAATGITTEMVERARRTATFRLVVLGGRAYVERYGRSFQTRDVFTIWGILQLLRRYPGQVPDLDIMFDCVDYPILKKATYHGGRNALAPPPLFRYCGDDSTLDLVFPDWSFWGWPEINIPPWEPMLKDLKQGNERVKWMDREPYAYWKGNPAVAAWRRDLLRCNVSDAHDWHARLYAQDWERESRQGYKDSKVANQCLHRYKIYIEGSAWSVSEKYILACDSPTLLVKPRNYDFFTRGLMPLEHYWPIRDDDKCRSIEFAVDWGNNHKQKAQAMGREASLFVQEQLKMDYVYDYMFHMLNEYAKLFRFKPTKPPKAIEYCSEFMACPAQGLDKKFMVESIVKAPQVTKPCTLPPPFHPSELKKLMRRKVDSIKQVEHWERKA</sequence>
<organism evidence="3">
    <name type="scientific">Anthurium amnicola</name>
    <dbReference type="NCBI Taxonomy" id="1678845"/>
    <lineage>
        <taxon>Eukaryota</taxon>
        <taxon>Viridiplantae</taxon>
        <taxon>Streptophyta</taxon>
        <taxon>Embryophyta</taxon>
        <taxon>Tracheophyta</taxon>
        <taxon>Spermatophyta</taxon>
        <taxon>Magnoliopsida</taxon>
        <taxon>Liliopsida</taxon>
        <taxon>Araceae</taxon>
        <taxon>Pothoideae</taxon>
        <taxon>Potheae</taxon>
        <taxon>Anthurium</taxon>
    </lineage>
</organism>
<gene>
    <name evidence="3" type="primary">AGAP004267_1</name>
    <name evidence="4" type="synonym">AGAP004267_2</name>
    <name evidence="4" type="ORF">g.59401</name>
    <name evidence="3" type="ORF">g.59403</name>
</gene>
<dbReference type="InterPro" id="IPR051091">
    <property type="entry name" value="O-Glucosyltr/Glycosyltrsf_90"/>
</dbReference>
<accession>A0A1D1XS72</accession>
<dbReference type="EMBL" id="GDJX01015126">
    <property type="protein sequence ID" value="JAT52810.1"/>
    <property type="molecule type" value="Transcribed_RNA"/>
</dbReference>
<evidence type="ECO:0000259" key="2">
    <source>
        <dbReference type="SMART" id="SM00672"/>
    </source>
</evidence>
<feature type="region of interest" description="Disordered" evidence="1">
    <location>
        <begin position="81"/>
        <end position="101"/>
    </location>
</feature>
<dbReference type="SMART" id="SM00672">
    <property type="entry name" value="CAP10"/>
    <property type="match status" value="1"/>
</dbReference>
<name>A0A1D1XS72_9ARAE</name>
<reference evidence="3" key="1">
    <citation type="submission" date="2015-07" db="EMBL/GenBank/DDBJ databases">
        <title>Transcriptome Assembly of Anthurium amnicola.</title>
        <authorList>
            <person name="Suzuki J."/>
        </authorList>
    </citation>
    <scope>NUCLEOTIDE SEQUENCE</scope>
</reference>
<dbReference type="AlphaFoldDB" id="A0A1D1XS72"/>
<evidence type="ECO:0000313" key="4">
    <source>
        <dbReference type="EMBL" id="JAT52810.1"/>
    </source>
</evidence>
<dbReference type="GO" id="GO:0016740">
    <property type="term" value="F:transferase activity"/>
    <property type="evidence" value="ECO:0007669"/>
    <property type="project" value="UniProtKB-KW"/>
</dbReference>
<feature type="compositionally biased region" description="Low complexity" evidence="1">
    <location>
        <begin position="81"/>
        <end position="92"/>
    </location>
</feature>
<dbReference type="InterPro" id="IPR006598">
    <property type="entry name" value="CAP10"/>
</dbReference>
<proteinExistence type="predicted"/>
<dbReference type="EMBL" id="GDJX01022701">
    <property type="protein sequence ID" value="JAT45235.1"/>
    <property type="molecule type" value="Transcribed_RNA"/>
</dbReference>
<keyword evidence="3" id="KW-0808">Transferase</keyword>